<reference evidence="3" key="1">
    <citation type="submission" date="2020-10" db="EMBL/GenBank/DDBJ databases">
        <authorList>
            <person name="Gilroy R."/>
        </authorList>
    </citation>
    <scope>NUCLEOTIDE SEQUENCE</scope>
    <source>
        <strain evidence="3">ChiHcec3-11533</strain>
    </source>
</reference>
<organism evidence="3 4">
    <name type="scientific">Candidatus Pullichristensenella excrementigallinarum</name>
    <dbReference type="NCBI Taxonomy" id="2840907"/>
    <lineage>
        <taxon>Bacteria</taxon>
        <taxon>Bacillati</taxon>
        <taxon>Bacillota</taxon>
        <taxon>Clostridia</taxon>
        <taxon>Candidatus Pullichristensenella</taxon>
    </lineage>
</organism>
<evidence type="ECO:0000256" key="1">
    <source>
        <dbReference type="ARBA" id="ARBA00008007"/>
    </source>
</evidence>
<dbReference type="AlphaFoldDB" id="A0A9D1ICR8"/>
<dbReference type="InterPro" id="IPR051910">
    <property type="entry name" value="ComF/GntX_DNA_util-trans"/>
</dbReference>
<dbReference type="Gene3D" id="3.40.50.2020">
    <property type="match status" value="1"/>
</dbReference>
<proteinExistence type="inferred from homology"/>
<evidence type="ECO:0000259" key="2">
    <source>
        <dbReference type="Pfam" id="PF00156"/>
    </source>
</evidence>
<sequence>METGKNPRFFSPLRGKSVLRRAAKGLEELFYPSHAMCLCCQSMIGQSREWICPECAQKLRENWRGNHVAAANWPLFRVAHAYRYQGPAAEMVLALKYRGARVLAASMARDMAVAYYALMVSEQPLVTAAPMHWMRLRQRGYNQAEILARTLCRELGLEYGQVLRKIHSTPRQTRLSAQEREKNLTGSMVAAREARGRTILLIDDVFTTGTTARTCAEALLAVGAKRVYALTYAVAGRSENTPSAFADTD</sequence>
<gene>
    <name evidence="3" type="ORF">IAB02_09880</name>
</gene>
<evidence type="ECO:0000313" key="3">
    <source>
        <dbReference type="EMBL" id="HIU34862.1"/>
    </source>
</evidence>
<dbReference type="SUPFAM" id="SSF53271">
    <property type="entry name" value="PRTase-like"/>
    <property type="match status" value="1"/>
</dbReference>
<name>A0A9D1ICR8_9FIRM</name>
<dbReference type="CDD" id="cd06223">
    <property type="entry name" value="PRTases_typeI"/>
    <property type="match status" value="1"/>
</dbReference>
<protein>
    <submittedName>
        <fullName evidence="3">ComF family protein</fullName>
    </submittedName>
</protein>
<comment type="similarity">
    <text evidence="1">Belongs to the ComF/GntX family.</text>
</comment>
<dbReference type="EMBL" id="DVMU01000209">
    <property type="protein sequence ID" value="HIU34862.1"/>
    <property type="molecule type" value="Genomic_DNA"/>
</dbReference>
<dbReference type="InterPro" id="IPR000836">
    <property type="entry name" value="PRTase_dom"/>
</dbReference>
<dbReference type="InterPro" id="IPR029057">
    <property type="entry name" value="PRTase-like"/>
</dbReference>
<dbReference type="PANTHER" id="PTHR47505:SF1">
    <property type="entry name" value="DNA UTILIZATION PROTEIN YHGH"/>
    <property type="match status" value="1"/>
</dbReference>
<dbReference type="Proteomes" id="UP000824072">
    <property type="component" value="Unassembled WGS sequence"/>
</dbReference>
<feature type="domain" description="Phosphoribosyltransferase" evidence="2">
    <location>
        <begin position="143"/>
        <end position="233"/>
    </location>
</feature>
<reference evidence="3" key="2">
    <citation type="journal article" date="2021" name="PeerJ">
        <title>Extensive microbial diversity within the chicken gut microbiome revealed by metagenomics and culture.</title>
        <authorList>
            <person name="Gilroy R."/>
            <person name="Ravi A."/>
            <person name="Getino M."/>
            <person name="Pursley I."/>
            <person name="Horton D.L."/>
            <person name="Alikhan N.F."/>
            <person name="Baker D."/>
            <person name="Gharbi K."/>
            <person name="Hall N."/>
            <person name="Watson M."/>
            <person name="Adriaenssens E.M."/>
            <person name="Foster-Nyarko E."/>
            <person name="Jarju S."/>
            <person name="Secka A."/>
            <person name="Antonio M."/>
            <person name="Oren A."/>
            <person name="Chaudhuri R.R."/>
            <person name="La Ragione R."/>
            <person name="Hildebrand F."/>
            <person name="Pallen M.J."/>
        </authorList>
    </citation>
    <scope>NUCLEOTIDE SEQUENCE</scope>
    <source>
        <strain evidence="3">ChiHcec3-11533</strain>
    </source>
</reference>
<comment type="caution">
    <text evidence="3">The sequence shown here is derived from an EMBL/GenBank/DDBJ whole genome shotgun (WGS) entry which is preliminary data.</text>
</comment>
<dbReference type="Pfam" id="PF00156">
    <property type="entry name" value="Pribosyltran"/>
    <property type="match status" value="1"/>
</dbReference>
<accession>A0A9D1ICR8</accession>
<dbReference type="PANTHER" id="PTHR47505">
    <property type="entry name" value="DNA UTILIZATION PROTEIN YHGH"/>
    <property type="match status" value="1"/>
</dbReference>
<evidence type="ECO:0000313" key="4">
    <source>
        <dbReference type="Proteomes" id="UP000824072"/>
    </source>
</evidence>